<dbReference type="InterPro" id="IPR054593">
    <property type="entry name" value="Beta-mannosidase-like_N2"/>
</dbReference>
<evidence type="ECO:0000313" key="5">
    <source>
        <dbReference type="EMBL" id="GAT62228.1"/>
    </source>
</evidence>
<dbReference type="Pfam" id="PF00754">
    <property type="entry name" value="F5_F8_type_C"/>
    <property type="match status" value="1"/>
</dbReference>
<dbReference type="PANTHER" id="PTHR43817:SF1">
    <property type="entry name" value="HYDROLASE, FAMILY 43, PUTATIVE (AFU_ORTHOLOGUE AFUA_3G01660)-RELATED"/>
    <property type="match status" value="1"/>
</dbReference>
<protein>
    <submittedName>
        <fullName evidence="5">Glycosyl hydrolases family 2</fullName>
    </submittedName>
</protein>
<dbReference type="EMBL" id="BDCR01000001">
    <property type="protein sequence ID" value="GAT62228.1"/>
    <property type="molecule type" value="Genomic_DNA"/>
</dbReference>
<comment type="caution">
    <text evidence="5">The sequence shown here is derived from an EMBL/GenBank/DDBJ whole genome shotgun (WGS) entry which is preliminary data.</text>
</comment>
<evidence type="ECO:0000256" key="1">
    <source>
        <dbReference type="ARBA" id="ARBA00022729"/>
    </source>
</evidence>
<dbReference type="InterPro" id="IPR008979">
    <property type="entry name" value="Galactose-bd-like_sf"/>
</dbReference>
<evidence type="ECO:0000256" key="2">
    <source>
        <dbReference type="ARBA" id="ARBA00022801"/>
    </source>
</evidence>
<sequence>MQKCFFKYLFFVSILLVFVSELFSFGELSAQPRKSGNKDLFFIFHNPPESAKPWVFWYWMKGAVTPEGIKTDLKAMKEMGLEGAYLVPIQESTNPPIVAPAADTFTPRWWEMLRCAFTEAERLGLKFTMHPGDGFATAGGTWNTPEMSMQKVTWSQTQVQGGRLFSDTLPQPEMLHNYYKEIAILAFPSPTGTGISTETVVPKITTSTGEDASFLVQKNGKGSLKSDAACWIQYEFAQPFTCRSILTAGATYNYRAHNLRIETSDDGVHFKPYYKLSTGRNGWFDADADYTHSVPEVTARYFRFYSDKEGIEPGSDDNEMGKWKPTLKLQKLELSSAAVINQYEGKNGEIWRIAPKTPDNLLASSACVPFDKIIDITDKYKNGKLTWQVPAGNWTIFRVGYTTTGHQNMTAGAGKGLECDKFNPVAVKQQFNNWYGEIRRRMGDELTSKVLKRIHVDSWESGSQNWSPVFRAEFIKRRGYDPKLYLPAMAGIPVQDAATSEKFLYDVRQTISDLTNENFFGVLDSLGKKDGYEFSAESAAPVMSGDGLLHYKIVDVPMGEFWVNSPTHEKPTDMTEAVSGAHIYGKNIVQAEAFTTLRMDWNEYPAMLKPIGDRNFALGVNRFVFHVFTENPFPDKKPGMTLGPTGVFFQPTQTWWKPAKAWVDYTRRCQALLQFGKPVIDIAVFTGEELPRRAIVPEKLINTLPGLIGEEAVAREKKRLENSGAPMWSKPDGIINSVNTTHPADWVDPLRGYKYDSVNPDALLNQATVSDGKLNLSATASYQLLVLPQKNTMMPDTTLSDKMRIQIGKLKQQGVKVIRYWDKPTLDALGIERDVIAKDNQGKTLGNFAWNHRTAPGIDVYFIANQKAGQQEISLSLCVSGRVPEIWNPVTGEIRQAGTWTIRNGRTELPLRLDAYESLFIVLQTPTKQTESAKGANWIETKTVQTLPEKWSVQFDSAFGGPKQAVQFSTLTDWTTNIDPAVKYYSGTAVYSSDVEINKIGKGERLWLDLGRVEKIAEVKVNGVSCGVAWTSPYRVDISNVLKPGKNKIEIAVSNTWINRLIGDSLVPENQRITSTFNPIYRLDDKKITPSGLIGPVRILKEGK</sequence>
<reference evidence="6" key="2">
    <citation type="journal article" date="2017" name="Genome Announc.">
        <title>Draft genome sequence of Paludibacter jiangxiensis NM7(T), a propionate-producing fermentative bacterium.</title>
        <authorList>
            <person name="Qiu Y.-L."/>
            <person name="Tourlousse D.M."/>
            <person name="Matsuura N."/>
            <person name="Ohashi A."/>
            <person name="Sekiguchi Y."/>
        </authorList>
    </citation>
    <scope>NUCLEOTIDE SEQUENCE [LARGE SCALE GENOMIC DNA]</scope>
    <source>
        <strain evidence="6">NM7</strain>
    </source>
</reference>
<feature type="domain" description="F5/8 type C" evidence="3">
    <location>
        <begin position="227"/>
        <end position="308"/>
    </location>
</feature>
<dbReference type="GO" id="GO:0004553">
    <property type="term" value="F:hydrolase activity, hydrolyzing O-glycosyl compounds"/>
    <property type="evidence" value="ECO:0007669"/>
    <property type="project" value="UniProtKB-ARBA"/>
</dbReference>
<evidence type="ECO:0000313" key="6">
    <source>
        <dbReference type="Proteomes" id="UP000076586"/>
    </source>
</evidence>
<dbReference type="Pfam" id="PF22666">
    <property type="entry name" value="Glyco_hydro_2_N2"/>
    <property type="match status" value="1"/>
</dbReference>
<dbReference type="STRING" id="681398.PJIAN_1821"/>
<reference evidence="6" key="1">
    <citation type="submission" date="2016-04" db="EMBL/GenBank/DDBJ databases">
        <title>Draft genome sequence of Paludibacter jiangxiensis strain NM7.</title>
        <authorList>
            <person name="Qiu Y."/>
            <person name="Matsuura N."/>
            <person name="Ohashi A."/>
            <person name="Tourlousse M.D."/>
            <person name="Sekiguchi Y."/>
        </authorList>
    </citation>
    <scope>NUCLEOTIDE SEQUENCE [LARGE SCALE GENOMIC DNA]</scope>
    <source>
        <strain evidence="6">NM7</strain>
    </source>
</reference>
<dbReference type="AlphaFoldDB" id="A0A170Z0D7"/>
<keyword evidence="2 5" id="KW-0378">Hydrolase</keyword>
<name>A0A170Z0D7_9BACT</name>
<keyword evidence="1" id="KW-0732">Signal</keyword>
<gene>
    <name evidence="5" type="ORF">PJIAN_1821</name>
</gene>
<accession>A0A170Z0D7</accession>
<dbReference type="Gene3D" id="2.60.120.260">
    <property type="entry name" value="Galactose-binding domain-like"/>
    <property type="match status" value="2"/>
</dbReference>
<evidence type="ECO:0000259" key="4">
    <source>
        <dbReference type="Pfam" id="PF22666"/>
    </source>
</evidence>
<dbReference type="PANTHER" id="PTHR43817">
    <property type="entry name" value="GLYCOSYL HYDROLASE"/>
    <property type="match status" value="1"/>
</dbReference>
<dbReference type="OrthoDB" id="9761519at2"/>
<dbReference type="InterPro" id="IPR000421">
    <property type="entry name" value="FA58C"/>
</dbReference>
<keyword evidence="6" id="KW-1185">Reference proteome</keyword>
<feature type="domain" description="Beta-mannosidase-like galactose-binding" evidence="4">
    <location>
        <begin position="989"/>
        <end position="1057"/>
    </location>
</feature>
<dbReference type="RefSeq" id="WP_068702246.1">
    <property type="nucleotide sequence ID" value="NZ_BDCR01000001.1"/>
</dbReference>
<dbReference type="Proteomes" id="UP000076586">
    <property type="component" value="Unassembled WGS sequence"/>
</dbReference>
<dbReference type="Pfam" id="PF17132">
    <property type="entry name" value="Glyco_hydro_106"/>
    <property type="match status" value="2"/>
</dbReference>
<evidence type="ECO:0000259" key="3">
    <source>
        <dbReference type="Pfam" id="PF00754"/>
    </source>
</evidence>
<dbReference type="SUPFAM" id="SSF49785">
    <property type="entry name" value="Galactose-binding domain-like"/>
    <property type="match status" value="2"/>
</dbReference>
<dbReference type="NCBIfam" id="NF045579">
    <property type="entry name" value="rhamnoside_JR"/>
    <property type="match status" value="1"/>
</dbReference>
<organism evidence="5 6">
    <name type="scientific">Paludibacter jiangxiensis</name>
    <dbReference type="NCBI Taxonomy" id="681398"/>
    <lineage>
        <taxon>Bacteria</taxon>
        <taxon>Pseudomonadati</taxon>
        <taxon>Bacteroidota</taxon>
        <taxon>Bacteroidia</taxon>
        <taxon>Bacteroidales</taxon>
        <taxon>Paludibacteraceae</taxon>
        <taxon>Paludibacter</taxon>
    </lineage>
</organism>
<proteinExistence type="predicted"/>